<dbReference type="InterPro" id="IPR034660">
    <property type="entry name" value="DinB/YfiT-like"/>
</dbReference>
<keyword evidence="3" id="KW-1185">Reference proteome</keyword>
<feature type="domain" description="Mycothiol-dependent maleylpyruvate isomerase metal-binding" evidence="1">
    <location>
        <begin position="6"/>
        <end position="80"/>
    </location>
</feature>
<comment type="caution">
    <text evidence="2">The sequence shown here is derived from an EMBL/GenBank/DDBJ whole genome shotgun (WGS) entry which is preliminary data.</text>
</comment>
<proteinExistence type="predicted"/>
<dbReference type="SUPFAM" id="SSF109854">
    <property type="entry name" value="DinB/YfiT-like putative metalloenzymes"/>
    <property type="match status" value="1"/>
</dbReference>
<dbReference type="EMBL" id="VOHM01000005">
    <property type="protein sequence ID" value="TWT26919.1"/>
    <property type="molecule type" value="Genomic_DNA"/>
</dbReference>
<dbReference type="NCBIfam" id="TIGR03083">
    <property type="entry name" value="maleylpyruvate isomerase family mycothiol-dependent enzyme"/>
    <property type="match status" value="1"/>
</dbReference>
<dbReference type="NCBIfam" id="TIGR03085">
    <property type="entry name" value="TIGR03085 family metal-binding protein"/>
    <property type="match status" value="1"/>
</dbReference>
<dbReference type="InterPro" id="IPR024344">
    <property type="entry name" value="MDMPI_metal-binding"/>
</dbReference>
<dbReference type="Proteomes" id="UP000320791">
    <property type="component" value="Unassembled WGS sequence"/>
</dbReference>
<reference evidence="2 3" key="1">
    <citation type="submission" date="2019-08" db="EMBL/GenBank/DDBJ databases">
        <authorList>
            <person name="Lei W."/>
        </authorList>
    </citation>
    <scope>NUCLEOTIDE SEQUENCE [LARGE SCALE GENOMIC DNA]</scope>
    <source>
        <strain evidence="2 3">CCUG 58627</strain>
    </source>
</reference>
<dbReference type="OrthoDB" id="3268903at2"/>
<accession>A0A5C5UM32</accession>
<evidence type="ECO:0000259" key="1">
    <source>
        <dbReference type="Pfam" id="PF11716"/>
    </source>
</evidence>
<dbReference type="InterPro" id="IPR017517">
    <property type="entry name" value="Maleyloyr_isom"/>
</dbReference>
<dbReference type="RefSeq" id="WP_146323737.1">
    <property type="nucleotide sequence ID" value="NZ_BAABLR010000015.1"/>
</dbReference>
<dbReference type="GO" id="GO:0046872">
    <property type="term" value="F:metal ion binding"/>
    <property type="evidence" value="ECO:0007669"/>
    <property type="project" value="InterPro"/>
</dbReference>
<organism evidence="2 3">
    <name type="scientific">Corynebacterium canis</name>
    <dbReference type="NCBI Taxonomy" id="679663"/>
    <lineage>
        <taxon>Bacteria</taxon>
        <taxon>Bacillati</taxon>
        <taxon>Actinomycetota</taxon>
        <taxon>Actinomycetes</taxon>
        <taxon>Mycobacteriales</taxon>
        <taxon>Corynebacteriaceae</taxon>
        <taxon>Corynebacterium</taxon>
    </lineage>
</organism>
<sequence length="208" mass="23246">MSFVASERAALAALVTQLGPDHPTVLPGWTNRDLIVHLVLRENRPDAALGMFLSPLAGRLQAVTEEYEQRDFHELVSEWASGPRRANPLRYTKQVFNVLEHFVHHEDVRRSLPGWRPRELSEADQRTLHGPFRLAAKMLLKNSTCPVALEPAGLPRIVVADKRGVSAAGDQVVHVSGPIGELVLWAYFREAVDIQIQGDIDRIVRTSL</sequence>
<evidence type="ECO:0000313" key="3">
    <source>
        <dbReference type="Proteomes" id="UP000320791"/>
    </source>
</evidence>
<dbReference type="AlphaFoldDB" id="A0A5C5UM32"/>
<dbReference type="Pfam" id="PF11716">
    <property type="entry name" value="MDMPI_N"/>
    <property type="match status" value="1"/>
</dbReference>
<evidence type="ECO:0000313" key="2">
    <source>
        <dbReference type="EMBL" id="TWT26919.1"/>
    </source>
</evidence>
<name>A0A5C5UM32_9CORY</name>
<dbReference type="InterPro" id="IPR017519">
    <property type="entry name" value="CHP03085"/>
</dbReference>
<gene>
    <name evidence="2" type="ORF">FRX94_03505</name>
</gene>
<protein>
    <submittedName>
        <fullName evidence="2">TIGR03085 family protein</fullName>
    </submittedName>
</protein>
<dbReference type="Gene3D" id="1.20.120.450">
    <property type="entry name" value="dinb family like domain"/>
    <property type="match status" value="1"/>
</dbReference>